<comment type="subcellular location">
    <subcellularLocation>
        <location evidence="1">Nucleus</location>
    </subcellularLocation>
</comment>
<keyword evidence="6" id="KW-0804">Transcription</keyword>
<keyword evidence="5" id="KW-0238">DNA-binding</keyword>
<keyword evidence="2" id="KW-0479">Metal-binding</keyword>
<name>A0A1A5ZVN6_9TREE</name>
<dbReference type="InterPro" id="IPR036864">
    <property type="entry name" value="Zn2-C6_fun-type_DNA-bd_sf"/>
</dbReference>
<feature type="region of interest" description="Disordered" evidence="8">
    <location>
        <begin position="694"/>
        <end position="737"/>
    </location>
</feature>
<evidence type="ECO:0000256" key="2">
    <source>
        <dbReference type="ARBA" id="ARBA00022723"/>
    </source>
</evidence>
<dbReference type="OrthoDB" id="25921at2759"/>
<dbReference type="Pfam" id="PF04082">
    <property type="entry name" value="Fungal_trans"/>
    <property type="match status" value="1"/>
</dbReference>
<dbReference type="GO" id="GO:0000981">
    <property type="term" value="F:DNA-binding transcription factor activity, RNA polymerase II-specific"/>
    <property type="evidence" value="ECO:0007669"/>
    <property type="project" value="InterPro"/>
</dbReference>
<dbReference type="Gene3D" id="4.10.240.10">
    <property type="entry name" value="Zn(2)-C6 fungal-type DNA-binding domain"/>
    <property type="match status" value="1"/>
</dbReference>
<reference evidence="11" key="3">
    <citation type="submission" date="2024-02" db="EMBL/GenBank/DDBJ databases">
        <title>Comparative genomics of Cryptococcus and Kwoniella reveals pathogenesis evolution and contrasting modes of karyotype evolution via chromosome fusion or intercentromeric recombination.</title>
        <authorList>
            <person name="Coelho M.A."/>
            <person name="David-Palma M."/>
            <person name="Shea T."/>
            <person name="Bowers K."/>
            <person name="McGinley-Smith S."/>
            <person name="Mohammad A.W."/>
            <person name="Gnirke A."/>
            <person name="Yurkov A.M."/>
            <person name="Nowrousian M."/>
            <person name="Sun S."/>
            <person name="Cuomo C.A."/>
            <person name="Heitman J."/>
        </authorList>
    </citation>
    <scope>NUCLEOTIDE SEQUENCE</scope>
    <source>
        <strain evidence="11">CBS 10117</strain>
    </source>
</reference>
<dbReference type="KEGG" id="kdj:28971474"/>
<keyword evidence="3" id="KW-0862">Zinc</keyword>
<organism evidence="10">
    <name type="scientific">Kwoniella dejecticola CBS 10117</name>
    <dbReference type="NCBI Taxonomy" id="1296121"/>
    <lineage>
        <taxon>Eukaryota</taxon>
        <taxon>Fungi</taxon>
        <taxon>Dikarya</taxon>
        <taxon>Basidiomycota</taxon>
        <taxon>Agaricomycotina</taxon>
        <taxon>Tremellomycetes</taxon>
        <taxon>Tremellales</taxon>
        <taxon>Cryptococcaceae</taxon>
        <taxon>Kwoniella</taxon>
    </lineage>
</organism>
<dbReference type="CDD" id="cd00067">
    <property type="entry name" value="GAL4"/>
    <property type="match status" value="1"/>
</dbReference>
<evidence type="ECO:0000256" key="4">
    <source>
        <dbReference type="ARBA" id="ARBA00023015"/>
    </source>
</evidence>
<gene>
    <name evidence="10" type="ORF">I303_07775</name>
    <name evidence="11" type="ORF">I303_107770</name>
</gene>
<dbReference type="PROSITE" id="PS50048">
    <property type="entry name" value="ZN2_CY6_FUNGAL_2"/>
    <property type="match status" value="1"/>
</dbReference>
<dbReference type="SMART" id="SM00066">
    <property type="entry name" value="GAL4"/>
    <property type="match status" value="1"/>
</dbReference>
<dbReference type="InterPro" id="IPR001138">
    <property type="entry name" value="Zn2Cys6_DnaBD"/>
</dbReference>
<reference evidence="10" key="1">
    <citation type="submission" date="2013-07" db="EMBL/GenBank/DDBJ databases">
        <title>The Genome Sequence of Cryptococcus dejecticola CBS10117.</title>
        <authorList>
            <consortium name="The Broad Institute Genome Sequencing Platform"/>
            <person name="Cuomo C."/>
            <person name="Litvintseva A."/>
            <person name="Chen Y."/>
            <person name="Heitman J."/>
            <person name="Sun S."/>
            <person name="Springer D."/>
            <person name="Dromer F."/>
            <person name="Young S.K."/>
            <person name="Zeng Q."/>
            <person name="Gargeya S."/>
            <person name="Fitzgerald M."/>
            <person name="Abouelleil A."/>
            <person name="Alvarado L."/>
            <person name="Berlin A.M."/>
            <person name="Chapman S.B."/>
            <person name="Dewar J."/>
            <person name="Goldberg J."/>
            <person name="Griggs A."/>
            <person name="Gujja S."/>
            <person name="Hansen M."/>
            <person name="Howarth C."/>
            <person name="Imamovic A."/>
            <person name="Larimer J."/>
            <person name="McCowan C."/>
            <person name="Murphy C."/>
            <person name="Pearson M."/>
            <person name="Priest M."/>
            <person name="Roberts A."/>
            <person name="Saif S."/>
            <person name="Shea T."/>
            <person name="Sykes S."/>
            <person name="Wortman J."/>
            <person name="Nusbaum C."/>
            <person name="Birren B."/>
        </authorList>
    </citation>
    <scope>NUCLEOTIDE SEQUENCE [LARGE SCALE GENOMIC DNA]</scope>
    <source>
        <strain evidence="10">CBS 10117</strain>
    </source>
</reference>
<evidence type="ECO:0000313" key="11">
    <source>
        <dbReference type="EMBL" id="WWC65156.1"/>
    </source>
</evidence>
<evidence type="ECO:0000313" key="12">
    <source>
        <dbReference type="Proteomes" id="UP000078595"/>
    </source>
</evidence>
<dbReference type="PANTHER" id="PTHR47782:SF12">
    <property type="entry name" value="ZN(II)2CYS6 TRANSCRIPTION FACTOR (EUROFUNG)"/>
    <property type="match status" value="1"/>
</dbReference>
<dbReference type="GO" id="GO:0008270">
    <property type="term" value="F:zinc ion binding"/>
    <property type="evidence" value="ECO:0007669"/>
    <property type="project" value="InterPro"/>
</dbReference>
<dbReference type="GO" id="GO:0043565">
    <property type="term" value="F:sequence-specific DNA binding"/>
    <property type="evidence" value="ECO:0007669"/>
    <property type="project" value="TreeGrafter"/>
</dbReference>
<evidence type="ECO:0000313" key="10">
    <source>
        <dbReference type="EMBL" id="OBR81865.1"/>
    </source>
</evidence>
<evidence type="ECO:0000256" key="8">
    <source>
        <dbReference type="SAM" id="MobiDB-lite"/>
    </source>
</evidence>
<dbReference type="VEuPathDB" id="FungiDB:I303_07775"/>
<feature type="domain" description="Zn(2)-C6 fungal-type" evidence="9">
    <location>
        <begin position="34"/>
        <end position="62"/>
    </location>
</feature>
<evidence type="ECO:0000256" key="7">
    <source>
        <dbReference type="ARBA" id="ARBA00023242"/>
    </source>
</evidence>
<dbReference type="EMBL" id="CP144539">
    <property type="protein sequence ID" value="WWC65156.1"/>
    <property type="molecule type" value="Genomic_DNA"/>
</dbReference>
<dbReference type="SUPFAM" id="SSF57701">
    <property type="entry name" value="Zn2/Cys6 DNA-binding domain"/>
    <property type="match status" value="1"/>
</dbReference>
<dbReference type="AlphaFoldDB" id="A0A1A5ZVN6"/>
<proteinExistence type="predicted"/>
<dbReference type="GeneID" id="28971474"/>
<feature type="compositionally biased region" description="Polar residues" evidence="8">
    <location>
        <begin position="727"/>
        <end position="737"/>
    </location>
</feature>
<dbReference type="GO" id="GO:0045944">
    <property type="term" value="P:positive regulation of transcription by RNA polymerase II"/>
    <property type="evidence" value="ECO:0007669"/>
    <property type="project" value="TreeGrafter"/>
</dbReference>
<keyword evidence="4" id="KW-0805">Transcription regulation</keyword>
<keyword evidence="12" id="KW-1185">Reference proteome</keyword>
<dbReference type="InterPro" id="IPR052202">
    <property type="entry name" value="Yeast_MetPath_Reg"/>
</dbReference>
<dbReference type="Proteomes" id="UP000078595">
    <property type="component" value="Chromosome 10"/>
</dbReference>
<dbReference type="PANTHER" id="PTHR47782">
    <property type="entry name" value="ZN(II)2CYS6 TRANSCRIPTION FACTOR (EUROFUNG)-RELATED"/>
    <property type="match status" value="1"/>
</dbReference>
<reference evidence="11" key="2">
    <citation type="submission" date="2013-07" db="EMBL/GenBank/DDBJ databases">
        <authorList>
            <consortium name="The Broad Institute Genome Sequencing Platform"/>
            <person name="Cuomo C."/>
            <person name="Litvintseva A."/>
            <person name="Chen Y."/>
            <person name="Heitman J."/>
            <person name="Sun S."/>
            <person name="Springer D."/>
            <person name="Dromer F."/>
            <person name="Young S.K."/>
            <person name="Zeng Q."/>
            <person name="Gargeya S."/>
            <person name="Fitzgerald M."/>
            <person name="Abouelleil A."/>
            <person name="Alvarado L."/>
            <person name="Berlin A.M."/>
            <person name="Chapman S.B."/>
            <person name="Dewar J."/>
            <person name="Goldberg J."/>
            <person name="Griggs A."/>
            <person name="Gujja S."/>
            <person name="Hansen M."/>
            <person name="Howarth C."/>
            <person name="Imamovic A."/>
            <person name="Larimer J."/>
            <person name="McCowan C."/>
            <person name="Murphy C."/>
            <person name="Pearson M."/>
            <person name="Priest M."/>
            <person name="Roberts A."/>
            <person name="Saif S."/>
            <person name="Shea T."/>
            <person name="Sykes S."/>
            <person name="Wortman J."/>
            <person name="Nusbaum C."/>
            <person name="Birren B."/>
        </authorList>
    </citation>
    <scope>NUCLEOTIDE SEQUENCE</scope>
    <source>
        <strain evidence="11">CBS 10117</strain>
    </source>
</reference>
<evidence type="ECO:0000256" key="6">
    <source>
        <dbReference type="ARBA" id="ARBA00023163"/>
    </source>
</evidence>
<dbReference type="GO" id="GO:0005634">
    <property type="term" value="C:nucleus"/>
    <property type="evidence" value="ECO:0007669"/>
    <property type="project" value="UniProtKB-SubCell"/>
</dbReference>
<keyword evidence="7" id="KW-0539">Nucleus</keyword>
<dbReference type="Pfam" id="PF00172">
    <property type="entry name" value="Zn_clus"/>
    <property type="match status" value="1"/>
</dbReference>
<evidence type="ECO:0000259" key="9">
    <source>
        <dbReference type="PROSITE" id="PS50048"/>
    </source>
</evidence>
<protein>
    <recommendedName>
        <fullName evidence="9">Zn(2)-C6 fungal-type domain-containing protein</fullName>
    </recommendedName>
</protein>
<dbReference type="SMART" id="SM00906">
    <property type="entry name" value="Fungal_trans"/>
    <property type="match status" value="1"/>
</dbReference>
<evidence type="ECO:0000256" key="3">
    <source>
        <dbReference type="ARBA" id="ARBA00022833"/>
    </source>
</evidence>
<dbReference type="RefSeq" id="XP_018259707.1">
    <property type="nucleotide sequence ID" value="XM_018411039.1"/>
</dbReference>
<evidence type="ECO:0000256" key="1">
    <source>
        <dbReference type="ARBA" id="ARBA00004123"/>
    </source>
</evidence>
<feature type="compositionally biased region" description="Polar residues" evidence="8">
    <location>
        <begin position="696"/>
        <end position="715"/>
    </location>
</feature>
<dbReference type="GO" id="GO:0006351">
    <property type="term" value="P:DNA-templated transcription"/>
    <property type="evidence" value="ECO:0007669"/>
    <property type="project" value="InterPro"/>
</dbReference>
<evidence type="ECO:0000256" key="5">
    <source>
        <dbReference type="ARBA" id="ARBA00023125"/>
    </source>
</evidence>
<dbReference type="CDD" id="cd12148">
    <property type="entry name" value="fungal_TF_MHR"/>
    <property type="match status" value="1"/>
</dbReference>
<sequence length="737" mass="82567">MAPTTTTPRPDQRRRSSSVTAAPGTAAPAQNRVACKRCFVRKRKCDKLQPRCTACVEADVECEPGVKGVERSLLLQTQELQRRVEWLEGIIRHNQPSLQTISSLSTGTDVPASFNQSYLPSQPSGEFNLSSLVTAGLSMQRAEHMPDQGYVEIFSSPLPRPTDLAPSIRSARDHPRLPTYERSINIISSWLSRHLQSHHCVTKEGIEEDIKLVYGPDGLVDKALAGSRFRCFSIIYLEMSPAYHGGDTAYEQEFGLVCKSLALREITHVVAKEDLTAVQALCLLCIYGVDIPGGPSLSQLVGFAARAAMAINLHRRDDVYFNPLLASEEEKNNFEKHNELRKNIFWAIYCLDRLAAFTLGQPMSVRDSDVDVDLLSNPVASNMNDTVEVSGIALRCHQIHLRRLYGIARETFYSASVNPNRTIEEKEAIVADFVRQAQAWYSQSPLKAAFVPMTEATISRQVVDDISYHQMIMAAHRPSPLIPEIPSSFINTLKYSATLSIDLYRHYVKSKKVLIIWTHLYQIFISCTTLVFCFSEYKSRSDLMGLDEKEIEIRIEQCKDLLGKFANHWPESSRYQIMFDNLVTSFRAQYQPGSHIDSTVHPTEIEGQDGLAHQRNIDFWNTLNNYQIPILAEQSAQQQVDTEPQEQEIQQTFTGTGIEDRVSPPAEDTSHLGGVDQPEVSIFDLFGNFPMLDPASENNDGLHSGNAQSNEQIFNSMGPPWEYSPGSLGSMNSVMGI</sequence>
<accession>A0A1A5ZVN6</accession>
<dbReference type="EMBL" id="KI894036">
    <property type="protein sequence ID" value="OBR81865.1"/>
    <property type="molecule type" value="Genomic_DNA"/>
</dbReference>
<feature type="region of interest" description="Disordered" evidence="8">
    <location>
        <begin position="1"/>
        <end position="26"/>
    </location>
</feature>
<dbReference type="InterPro" id="IPR007219">
    <property type="entry name" value="XnlR_reg_dom"/>
</dbReference>